<name>A0A0U3GQC4_9CREN</name>
<evidence type="ECO:0000259" key="2">
    <source>
        <dbReference type="Pfam" id="PF00326"/>
    </source>
</evidence>
<organism evidence="5 6">
    <name type="scientific">Sulfolobus acidocaldarius</name>
    <dbReference type="NCBI Taxonomy" id="2285"/>
    <lineage>
        <taxon>Archaea</taxon>
        <taxon>Thermoproteota</taxon>
        <taxon>Thermoprotei</taxon>
        <taxon>Sulfolobales</taxon>
        <taxon>Sulfolobaceae</taxon>
        <taxon>Sulfolobus</taxon>
    </lineage>
</organism>
<dbReference type="Pfam" id="PF00326">
    <property type="entry name" value="Peptidase_S9"/>
    <property type="match status" value="1"/>
</dbReference>
<dbReference type="Proteomes" id="UP000065473">
    <property type="component" value="Chromosome"/>
</dbReference>
<evidence type="ECO:0000259" key="3">
    <source>
        <dbReference type="Pfam" id="PF22173"/>
    </source>
</evidence>
<dbReference type="GeneID" id="14552672"/>
<dbReference type="SUPFAM" id="SSF50993">
    <property type="entry name" value="Peptidase/esterase 'gauge' domain"/>
    <property type="match status" value="1"/>
</dbReference>
<evidence type="ECO:0000313" key="4">
    <source>
        <dbReference type="EMBL" id="ALU29764.1"/>
    </source>
</evidence>
<proteinExistence type="predicted"/>
<sequence>MNYTEIIKGLERLVKIPEYHVLGKLRDNLVFFSTAQGVTNISALINTRVVRLTKEPISFPSTPKSHLDFLVFARDIERGKEKHAVYACNLKGEEYEIASPRVRIMSVAYDDKNVAFVGSSEDGTYLYVIEGGKLKKLNDVPPFSFVTDIEANHITGVSVVSPRSQDFFIADLSGELKILTPKQGSVNQPYRIKGNKVYLASDYENIGESYWIYTYDLASNTYERVDFPERDIYQYKPVEIFYDPEDKLIISKRDGRENLFLNGKLINTVPGTLTGATVIDNYIYFSHSSLVSPHKIYRVDKEGGKVDVVVDNEEHVDLGQVEYVKIQSYDKVEVPTWIIKSKAGKVPSTAVVYVHGGPWGEIDDRWNSIISSLLLFGYHVVTPNFRGSTGYGSKFYLMDIGDPGGGDLMDVVKVRDYIVGKKIAEKVGVMGYSYGGYMTLLALGREPDKWDFGMAGASVADWIEMYELSDSTFKGFIELLFNGKNLDLMKERSPITYVNNVKAPVCIIHSQNDSRTFLSPVIRYVQELHKAGKSFEFHVVPDAGHADYTVDDLINFTLPAIMFLEKLRKKWEEN</sequence>
<feature type="domain" description="Peptidase S9 prolyl oligopeptidase catalytic" evidence="2">
    <location>
        <begin position="373"/>
        <end position="549"/>
    </location>
</feature>
<dbReference type="PANTHER" id="PTHR42776:SF27">
    <property type="entry name" value="DIPEPTIDYL PEPTIDASE FAMILY MEMBER 6"/>
    <property type="match status" value="1"/>
</dbReference>
<gene>
    <name evidence="4" type="ORF">ATY89_07310</name>
    <name evidence="5" type="ORF">ATZ20_10330</name>
</gene>
<dbReference type="Proteomes" id="UP000060043">
    <property type="component" value="Chromosome"/>
</dbReference>
<protein>
    <submittedName>
        <fullName evidence="5">Acylaminoacyl-peptidase</fullName>
    </submittedName>
</protein>
<dbReference type="GO" id="GO:0004252">
    <property type="term" value="F:serine-type endopeptidase activity"/>
    <property type="evidence" value="ECO:0007669"/>
    <property type="project" value="TreeGrafter"/>
</dbReference>
<dbReference type="EMBL" id="CP013695">
    <property type="protein sequence ID" value="ALU32501.1"/>
    <property type="molecule type" value="Genomic_DNA"/>
</dbReference>
<dbReference type="RefSeq" id="WP_011278950.1">
    <property type="nucleotide sequence ID" value="NZ_BHWZ01000006.1"/>
</dbReference>
<reference evidence="6 7" key="1">
    <citation type="submission" date="2015-12" db="EMBL/GenBank/DDBJ databases">
        <title>A stable core within a dynamic pangenome in Sulfolobus acidocaldarius.</title>
        <authorList>
            <person name="Anderson R."/>
            <person name="Kouris A."/>
            <person name="Seward C."/>
            <person name="Campbell K."/>
            <person name="Whitaker R."/>
        </authorList>
    </citation>
    <scope>NUCLEOTIDE SEQUENCE [LARGE SCALE GENOMIC DNA]</scope>
    <source>
        <strain evidence="4 7">GG12-C01-09</strain>
        <strain evidence="5 6">NG05B_CO5_07</strain>
    </source>
</reference>
<keyword evidence="1" id="KW-0378">Hydrolase</keyword>
<dbReference type="SUPFAM" id="SSF53474">
    <property type="entry name" value="alpha/beta-Hydrolases"/>
    <property type="match status" value="1"/>
</dbReference>
<accession>A0A0U3GQC4</accession>
<dbReference type="GO" id="GO:0006508">
    <property type="term" value="P:proteolysis"/>
    <property type="evidence" value="ECO:0007669"/>
    <property type="project" value="InterPro"/>
</dbReference>
<dbReference type="Pfam" id="PF22173">
    <property type="entry name" value="APH-like_N"/>
    <property type="match status" value="1"/>
</dbReference>
<evidence type="ECO:0000313" key="5">
    <source>
        <dbReference type="EMBL" id="ALU32501.1"/>
    </source>
</evidence>
<evidence type="ECO:0000313" key="6">
    <source>
        <dbReference type="Proteomes" id="UP000060043"/>
    </source>
</evidence>
<dbReference type="PANTHER" id="PTHR42776">
    <property type="entry name" value="SERINE PEPTIDASE S9 FAMILY MEMBER"/>
    <property type="match status" value="1"/>
</dbReference>
<dbReference type="Gene3D" id="3.40.50.1820">
    <property type="entry name" value="alpha/beta hydrolase"/>
    <property type="match status" value="1"/>
</dbReference>
<dbReference type="EMBL" id="CP013694">
    <property type="protein sequence ID" value="ALU29764.1"/>
    <property type="molecule type" value="Genomic_DNA"/>
</dbReference>
<dbReference type="InterPro" id="IPR029058">
    <property type="entry name" value="AB_hydrolase_fold"/>
</dbReference>
<feature type="domain" description="Acylamino-acid-releasing enzyme-like N-terminal" evidence="3">
    <location>
        <begin position="30"/>
        <end position="297"/>
    </location>
</feature>
<dbReference type="InterPro" id="IPR054035">
    <property type="entry name" value="APH-like_N"/>
</dbReference>
<evidence type="ECO:0000256" key="1">
    <source>
        <dbReference type="ARBA" id="ARBA00022801"/>
    </source>
</evidence>
<dbReference type="OMA" id="ADWVEMY"/>
<dbReference type="OrthoDB" id="31240at2157"/>
<evidence type="ECO:0000313" key="7">
    <source>
        <dbReference type="Proteomes" id="UP000065473"/>
    </source>
</evidence>
<dbReference type="STRING" id="1435377.SUSAZ_09860"/>
<dbReference type="AlphaFoldDB" id="A0A0U3GQC4"/>
<dbReference type="PaxDb" id="1435377-SUSAZ_09860"/>
<dbReference type="Gene3D" id="2.130.10.150">
    <property type="entry name" value="Peptidase/esterase 'gauge' domain"/>
    <property type="match status" value="1"/>
</dbReference>
<dbReference type="InterPro" id="IPR001375">
    <property type="entry name" value="Peptidase_S9_cat"/>
</dbReference>